<accession>A0A367KMP3</accession>
<dbReference type="PROSITE" id="PS00028">
    <property type="entry name" value="ZINC_FINGER_C2H2_1"/>
    <property type="match status" value="3"/>
</dbReference>
<dbReference type="SUPFAM" id="SSF57667">
    <property type="entry name" value="beta-beta-alpha zinc fingers"/>
    <property type="match status" value="2"/>
</dbReference>
<dbReference type="AlphaFoldDB" id="A0A367KMP3"/>
<dbReference type="Gene3D" id="3.30.160.60">
    <property type="entry name" value="Classic Zinc Finger"/>
    <property type="match status" value="3"/>
</dbReference>
<dbReference type="OrthoDB" id="8117402at2759"/>
<keyword evidence="10" id="KW-1185">Reference proteome</keyword>
<reference evidence="9 10" key="1">
    <citation type="journal article" date="2018" name="G3 (Bethesda)">
        <title>Phylogenetic and Phylogenomic Definition of Rhizopus Species.</title>
        <authorList>
            <person name="Gryganskyi A.P."/>
            <person name="Golan J."/>
            <person name="Dolatabadi S."/>
            <person name="Mondo S."/>
            <person name="Robb S."/>
            <person name="Idnurm A."/>
            <person name="Muszewska A."/>
            <person name="Steczkiewicz K."/>
            <person name="Masonjones S."/>
            <person name="Liao H.L."/>
            <person name="Gajdeczka M.T."/>
            <person name="Anike F."/>
            <person name="Vuek A."/>
            <person name="Anishchenko I.M."/>
            <person name="Voigt K."/>
            <person name="de Hoog G.S."/>
            <person name="Smith M.E."/>
            <person name="Heitman J."/>
            <person name="Vilgalys R."/>
            <person name="Stajich J.E."/>
        </authorList>
    </citation>
    <scope>NUCLEOTIDE SEQUENCE [LARGE SCALE GENOMIC DNA]</scope>
    <source>
        <strain evidence="9 10">LSU 92-RS-03</strain>
    </source>
</reference>
<proteinExistence type="predicted"/>
<evidence type="ECO:0000313" key="9">
    <source>
        <dbReference type="EMBL" id="RCI03505.1"/>
    </source>
</evidence>
<dbReference type="PROSITE" id="PS50157">
    <property type="entry name" value="ZINC_FINGER_C2H2_2"/>
    <property type="match status" value="3"/>
</dbReference>
<evidence type="ECO:0000256" key="5">
    <source>
        <dbReference type="ARBA" id="ARBA00022833"/>
    </source>
</evidence>
<feature type="domain" description="C2H2-type" evidence="8">
    <location>
        <begin position="251"/>
        <end position="278"/>
    </location>
</feature>
<name>A0A367KMP3_RHIST</name>
<organism evidence="9 10">
    <name type="scientific">Rhizopus stolonifer</name>
    <name type="common">Rhizopus nigricans</name>
    <dbReference type="NCBI Taxonomy" id="4846"/>
    <lineage>
        <taxon>Eukaryota</taxon>
        <taxon>Fungi</taxon>
        <taxon>Fungi incertae sedis</taxon>
        <taxon>Mucoromycota</taxon>
        <taxon>Mucoromycotina</taxon>
        <taxon>Mucoromycetes</taxon>
        <taxon>Mucorales</taxon>
        <taxon>Mucorineae</taxon>
        <taxon>Rhizopodaceae</taxon>
        <taxon>Rhizopus</taxon>
    </lineage>
</organism>
<evidence type="ECO:0000256" key="7">
    <source>
        <dbReference type="PROSITE-ProRule" id="PRU00042"/>
    </source>
</evidence>
<gene>
    <name evidence="9" type="ORF">CU098_008274</name>
</gene>
<dbReference type="Pfam" id="PF13912">
    <property type="entry name" value="zf-C2H2_6"/>
    <property type="match status" value="1"/>
</dbReference>
<keyword evidence="5" id="KW-0862">Zinc</keyword>
<dbReference type="InterPro" id="IPR013087">
    <property type="entry name" value="Znf_C2H2_type"/>
</dbReference>
<evidence type="ECO:0000256" key="1">
    <source>
        <dbReference type="ARBA" id="ARBA00004123"/>
    </source>
</evidence>
<dbReference type="GO" id="GO:0005634">
    <property type="term" value="C:nucleus"/>
    <property type="evidence" value="ECO:0007669"/>
    <property type="project" value="UniProtKB-SubCell"/>
</dbReference>
<dbReference type="EMBL" id="PJQM01000993">
    <property type="protein sequence ID" value="RCI03505.1"/>
    <property type="molecule type" value="Genomic_DNA"/>
</dbReference>
<evidence type="ECO:0000256" key="3">
    <source>
        <dbReference type="ARBA" id="ARBA00022737"/>
    </source>
</evidence>
<dbReference type="Pfam" id="PF13894">
    <property type="entry name" value="zf-C2H2_4"/>
    <property type="match status" value="1"/>
</dbReference>
<evidence type="ECO:0000256" key="2">
    <source>
        <dbReference type="ARBA" id="ARBA00022723"/>
    </source>
</evidence>
<dbReference type="Proteomes" id="UP000253551">
    <property type="component" value="Unassembled WGS sequence"/>
</dbReference>
<dbReference type="InterPro" id="IPR050331">
    <property type="entry name" value="Zinc_finger"/>
</dbReference>
<evidence type="ECO:0000256" key="6">
    <source>
        <dbReference type="ARBA" id="ARBA00023242"/>
    </source>
</evidence>
<keyword evidence="6" id="KW-0539">Nucleus</keyword>
<feature type="domain" description="C2H2-type" evidence="8">
    <location>
        <begin position="281"/>
        <end position="309"/>
    </location>
</feature>
<dbReference type="GO" id="GO:0008270">
    <property type="term" value="F:zinc ion binding"/>
    <property type="evidence" value="ECO:0007669"/>
    <property type="project" value="UniProtKB-KW"/>
</dbReference>
<evidence type="ECO:0000256" key="4">
    <source>
        <dbReference type="ARBA" id="ARBA00022771"/>
    </source>
</evidence>
<dbReference type="PANTHER" id="PTHR16515">
    <property type="entry name" value="PR DOMAIN ZINC FINGER PROTEIN"/>
    <property type="match status" value="1"/>
</dbReference>
<dbReference type="STRING" id="4846.A0A367KMP3"/>
<keyword evidence="4 7" id="KW-0863">Zinc-finger</keyword>
<feature type="domain" description="C2H2-type" evidence="8">
    <location>
        <begin position="310"/>
        <end position="337"/>
    </location>
</feature>
<dbReference type="InterPro" id="IPR036236">
    <property type="entry name" value="Znf_C2H2_sf"/>
</dbReference>
<protein>
    <recommendedName>
        <fullName evidence="8">C2H2-type domain-containing protein</fullName>
    </recommendedName>
</protein>
<comment type="subcellular location">
    <subcellularLocation>
        <location evidence="1">Nucleus</location>
    </subcellularLocation>
</comment>
<dbReference type="GO" id="GO:0010468">
    <property type="term" value="P:regulation of gene expression"/>
    <property type="evidence" value="ECO:0007669"/>
    <property type="project" value="TreeGrafter"/>
</dbReference>
<evidence type="ECO:0000313" key="10">
    <source>
        <dbReference type="Proteomes" id="UP000253551"/>
    </source>
</evidence>
<dbReference type="PANTHER" id="PTHR16515:SF49">
    <property type="entry name" value="GASTRULA ZINC FINGER PROTEIN XLCGF49.1-LIKE-RELATED"/>
    <property type="match status" value="1"/>
</dbReference>
<keyword evidence="3" id="KW-0677">Repeat</keyword>
<evidence type="ECO:0000259" key="8">
    <source>
        <dbReference type="PROSITE" id="PS50157"/>
    </source>
</evidence>
<keyword evidence="2" id="KW-0479">Metal-binding</keyword>
<sequence length="337" mass="38679">MSAPSIDINDYQQLFYNKEEAKACEFDFNQVWENMDSEYNNVLNLEHELIVLLNHHPASALSSNNLDPLSALMGEITPIVGESPMMSTPYLDSCLNTPFTPATVFTPSLNQFQNSPYYSPYIESNVYNQFGIDPQDIQVANYLHNDMKEPANTQETSMTTNSLFGSVHCPPSQVLDAESDFLFPPLTSDQQQDKQEEKFNFNEDLFEIDDSLFNLIEPVMPPTTITTTKKRKVDEKIKPNKRIKIDAKQKHACPQCSATFDRRYNLGTHIKTHDKNRKKDFECRLCAKTFDRKHDLTRHVSTVHNGERAFTCESCSSTFSRKDAMVRHKVQKHGYQV</sequence>
<comment type="caution">
    <text evidence="9">The sequence shown here is derived from an EMBL/GenBank/DDBJ whole genome shotgun (WGS) entry which is preliminary data.</text>
</comment>
<dbReference type="SMART" id="SM00355">
    <property type="entry name" value="ZnF_C2H2"/>
    <property type="match status" value="3"/>
</dbReference>